<feature type="compositionally biased region" description="Basic and acidic residues" evidence="1">
    <location>
        <begin position="13"/>
        <end position="36"/>
    </location>
</feature>
<evidence type="ECO:0000313" key="4">
    <source>
        <dbReference type="Proteomes" id="UP000007305"/>
    </source>
</evidence>
<feature type="compositionally biased region" description="Basic residues" evidence="1">
    <location>
        <begin position="76"/>
        <end position="96"/>
    </location>
</feature>
<dbReference type="InterPro" id="IPR006734">
    <property type="entry name" value="PLATZ"/>
</dbReference>
<protein>
    <submittedName>
        <fullName evidence="2">PLATZ transcription factor family protein</fullName>
    </submittedName>
</protein>
<accession>A0A1R3LR07</accession>
<organism evidence="2">
    <name type="scientific">Zea mays</name>
    <name type="common">Maize</name>
    <dbReference type="NCBI Taxonomy" id="4577"/>
    <lineage>
        <taxon>Eukaryota</taxon>
        <taxon>Viridiplantae</taxon>
        <taxon>Streptophyta</taxon>
        <taxon>Embryophyta</taxon>
        <taxon>Tracheophyta</taxon>
        <taxon>Spermatophyta</taxon>
        <taxon>Magnoliopsida</taxon>
        <taxon>Liliopsida</taxon>
        <taxon>Poales</taxon>
        <taxon>Poaceae</taxon>
        <taxon>PACMAD clade</taxon>
        <taxon>Panicoideae</taxon>
        <taxon>Andropogonodae</taxon>
        <taxon>Andropogoneae</taxon>
        <taxon>Tripsacinae</taxon>
        <taxon>Zea</taxon>
    </lineage>
</organism>
<evidence type="ECO:0007829" key="5">
    <source>
        <dbReference type="PeptideAtlas" id="A0A1R3LR07"/>
    </source>
</evidence>
<dbReference type="KEGG" id="zma:103636044"/>
<accession>A0A317Y179</accession>
<evidence type="ECO:0000313" key="2">
    <source>
        <dbReference type="EMBL" id="ONL98744.1"/>
    </source>
</evidence>
<keyword evidence="4" id="KW-1185">Reference proteome</keyword>
<dbReference type="PANTHER" id="PTHR31065:SF1">
    <property type="entry name" value="OS09G0116050 PROTEIN"/>
    <property type="match status" value="1"/>
</dbReference>
<dbReference type="Proteomes" id="UP000007305">
    <property type="component" value="Chromosome 1"/>
</dbReference>
<feature type="region of interest" description="Disordered" evidence="1">
    <location>
        <begin position="256"/>
        <end position="309"/>
    </location>
</feature>
<dbReference type="OMA" id="CNENEMY"/>
<dbReference type="OrthoDB" id="645833at2759"/>
<gene>
    <name evidence="3" type="primary">LOC103636044</name>
    <name evidence="2" type="ORF">ZEAMMB73_Zm00001d029437</name>
</gene>
<dbReference type="EMBL" id="CM007647">
    <property type="protein sequence ID" value="ONL98744.1"/>
    <property type="molecule type" value="Genomic_DNA"/>
</dbReference>
<dbReference type="Gramene" id="Zm00001eb019360_T002">
    <property type="protein sequence ID" value="Zm00001eb019360_P002"/>
    <property type="gene ID" value="Zm00001eb019360"/>
</dbReference>
<keyword evidence="5" id="KW-1267">Proteomics identification</keyword>
<dbReference type="PANTHER" id="PTHR31065">
    <property type="entry name" value="PLATZ TRANSCRIPTION FACTOR FAMILY PROTEIN"/>
    <property type="match status" value="1"/>
</dbReference>
<proteinExistence type="evidence at protein level"/>
<reference evidence="2 4" key="1">
    <citation type="submission" date="2015-12" db="EMBL/GenBank/DDBJ databases">
        <title>Update maize B73 reference genome by single molecule sequencing technologies.</title>
        <authorList>
            <consortium name="Maize Genome Sequencing Project"/>
            <person name="Ware D."/>
        </authorList>
    </citation>
    <scope>NUCLEOTIDE SEQUENCE [LARGE SCALE GENOMIC DNA]</scope>
    <source>
        <strain evidence="4">cv. B73</strain>
        <tissue evidence="2">Seedling</tissue>
    </source>
</reference>
<dbReference type="GeneID" id="103636044"/>
<feature type="compositionally biased region" description="Acidic residues" evidence="1">
    <location>
        <begin position="38"/>
        <end position="72"/>
    </location>
</feature>
<name>A0A1R3LR07_MAIZE</name>
<dbReference type="ExpressionAtlas" id="A0A1R3LR07">
    <property type="expression patterns" value="baseline and differential"/>
</dbReference>
<dbReference type="PaxDb" id="4577-GRMZM2G311656_P01"/>
<evidence type="ECO:0000256" key="1">
    <source>
        <dbReference type="SAM" id="MobiDB-lite"/>
    </source>
</evidence>
<dbReference type="eggNOG" id="ENOG502R7WQ">
    <property type="taxonomic scope" value="Eukaryota"/>
</dbReference>
<dbReference type="Pfam" id="PF04640">
    <property type="entry name" value="PLATZ"/>
    <property type="match status" value="1"/>
</dbReference>
<feature type="region of interest" description="Disordered" evidence="1">
    <location>
        <begin position="1"/>
        <end position="100"/>
    </location>
</feature>
<dbReference type="RefSeq" id="XP_008656626.1">
    <property type="nucleotide sequence ID" value="XM_008658404.4"/>
</dbReference>
<evidence type="ECO:0000313" key="3">
    <source>
        <dbReference type="EnsemblPlants" id="Zm00001eb019360_P002"/>
    </source>
</evidence>
<dbReference type="EnsemblPlants" id="Zm00001eb019360_T002">
    <property type="protein sequence ID" value="Zm00001eb019360_P002"/>
    <property type="gene ID" value="Zm00001eb019360"/>
</dbReference>
<dbReference type="AlphaFoldDB" id="A0A1R3LR07"/>
<reference evidence="3" key="3">
    <citation type="submission" date="2021-05" db="UniProtKB">
        <authorList>
            <consortium name="EnsemblPlants"/>
        </authorList>
    </citation>
    <scope>IDENTIFICATION</scope>
    <source>
        <strain evidence="3">cv. B73</strain>
    </source>
</reference>
<reference evidence="3" key="2">
    <citation type="submission" date="2019-07" db="EMBL/GenBank/DDBJ databases">
        <authorList>
            <person name="Seetharam A."/>
            <person name="Woodhouse M."/>
            <person name="Cannon E."/>
        </authorList>
    </citation>
    <scope>NUCLEOTIDE SEQUENCE [LARGE SCALE GENOMIC DNA]</scope>
    <source>
        <strain evidence="3">cv. B73</strain>
    </source>
</reference>
<sequence>MSCIGSSCTATNKGKETVVEVHGAVAEEKQQVRNGEETAAEDDSGGSDPDSDSESDLDSESDWDSYSEEEEERQQQRKKKEKPKNKKKKKKQRRRQQQQQPAWLITLLRTRFWEPCKEHVSKNRAEQCMFCLKCCKVTCPRCTHDLPGHRLLKIRRYVYRSVVHASDMQALGVDVSRIQAYVVNAKKVLHLRPMSRSKHFRPQAGTPRCVTCRTWLRSAPNLFCSLACQGNVDVAQDDFSGPEAEVRYRSLQVQMAEPSGAAADELPGPEAAHEVPAQVPPPPPPAANQNASLRRRPRKQAAPERAPFF</sequence>
<feature type="compositionally biased region" description="Polar residues" evidence="1">
    <location>
        <begin position="1"/>
        <end position="12"/>
    </location>
</feature>